<gene>
    <name evidence="1" type="ORF">OU415_07485</name>
</gene>
<dbReference type="EMBL" id="JAQGLA010000007">
    <property type="protein sequence ID" value="MDA3625272.1"/>
    <property type="molecule type" value="Genomic_DNA"/>
</dbReference>
<accession>A0ABT4UU69</accession>
<dbReference type="Proteomes" id="UP001210380">
    <property type="component" value="Unassembled WGS sequence"/>
</dbReference>
<keyword evidence="2" id="KW-1185">Reference proteome</keyword>
<sequence>MDDAPWSVRVDVEGWAEWRLAAGDRVRLSAASIAFVGGSSRIVRIDGARKWYTKAIPVELGHGEPGRRAGALAAFLDVHGVDGGVRTSGAAATVFEAQIQEQLARGCAALVTAVRGEDGPAVVAAATSLLGLGPGLTPAGDDFLTGIALLAAQPHSTLSWINPLIGQALDDGPERTTPLSRATLRAALRGRARQGLLDLLRVLLDPAPVGDELLARQLRLHAGPVVGIGHTSGTDILSGLLAGFRLEEELRGFM</sequence>
<comment type="caution">
    <text evidence="1">The sequence shown here is derived from an EMBL/GenBank/DDBJ whole genome shotgun (WGS) entry which is preliminary data.</text>
</comment>
<evidence type="ECO:0000313" key="2">
    <source>
        <dbReference type="Proteomes" id="UP001210380"/>
    </source>
</evidence>
<organism evidence="1 2">
    <name type="scientific">Saccharopolyspora oryzae</name>
    <dbReference type="NCBI Taxonomy" id="2997343"/>
    <lineage>
        <taxon>Bacteria</taxon>
        <taxon>Bacillati</taxon>
        <taxon>Actinomycetota</taxon>
        <taxon>Actinomycetes</taxon>
        <taxon>Pseudonocardiales</taxon>
        <taxon>Pseudonocardiaceae</taxon>
        <taxon>Saccharopolyspora</taxon>
    </lineage>
</organism>
<protein>
    <submittedName>
        <fullName evidence="1">DUF2877 domain-containing protein</fullName>
    </submittedName>
</protein>
<dbReference type="RefSeq" id="WP_270947849.1">
    <property type="nucleotide sequence ID" value="NZ_JAQGLA010000007.1"/>
</dbReference>
<name>A0ABT4UU69_9PSEU</name>
<proteinExistence type="predicted"/>
<reference evidence="1 2" key="1">
    <citation type="submission" date="2022-11" db="EMBL/GenBank/DDBJ databases">
        <title>Draft genome sequence of Saccharopolyspora sp. WRP15-2 isolated from rhizosphere soils of wild rice in Thailand.</title>
        <authorList>
            <person name="Duangmal K."/>
            <person name="Kammanee S."/>
            <person name="Muangham S."/>
        </authorList>
    </citation>
    <scope>NUCLEOTIDE SEQUENCE [LARGE SCALE GENOMIC DNA]</scope>
    <source>
        <strain evidence="1 2">WRP15-2</strain>
    </source>
</reference>
<evidence type="ECO:0000313" key="1">
    <source>
        <dbReference type="EMBL" id="MDA3625272.1"/>
    </source>
</evidence>
<dbReference type="Pfam" id="PF11392">
    <property type="entry name" value="AllH"/>
    <property type="match status" value="1"/>
</dbReference>
<dbReference type="InterPro" id="IPR021530">
    <property type="entry name" value="AllH-like"/>
</dbReference>